<dbReference type="FunFam" id="2.40.70.10:FF:000130">
    <property type="entry name" value="Retrovirus-related Pol polyprotein from transposon opus-like Protein"/>
    <property type="match status" value="1"/>
</dbReference>
<evidence type="ECO:0000256" key="2">
    <source>
        <dbReference type="ARBA" id="ARBA00022695"/>
    </source>
</evidence>
<keyword evidence="3" id="KW-0540">Nuclease</keyword>
<keyword evidence="4" id="KW-0255">Endonuclease</keyword>
<evidence type="ECO:0000313" key="9">
    <source>
        <dbReference type="Proteomes" id="UP000597762"/>
    </source>
</evidence>
<dbReference type="InterPro" id="IPR055469">
    <property type="entry name" value="DUF7041"/>
</dbReference>
<name>A0A812DCQ9_ACAPH</name>
<proteinExistence type="predicted"/>
<keyword evidence="5" id="KW-0378">Hydrolase</keyword>
<sequence length="515" mass="58704">MLRITSQRARFANVMQKLPSDMMDEISDVLSDLREHEPYDHLKKAILKRTGRSEEDMIQEILRNVARCDKTPSLLLRYMRNQLGKHNVSEKVLRGLWLEHFPKSVAQIIAPMTRATPLDDLAESADLVFAQFDHSVNAVHAPDIAKHERYEPNNPQPRTAKRPGWKRINRRVATTNSSGANTQCRLFYVWDRRNKLKFLVDTGAAISVVPYQNDHTAKPTLVKLRAANGSAIDTYGERTLTLNIGMRRDFTWTFTVTNVKVPILGADFLAHYALAVHMNPRTLSDTTTNLRVLGTPTRQGSTGISVATCHGREYLDLLTQFTDITLPLQVTASGDHQTQHHIRTRGPPAHSHPRRLAPHKLAYAKEQFDKMLSDGIIRPSDSPYASLLHLVPKPGGKEFRICVDYRKLMHRPYQTDTLSLISMILQPDWQHLREVFQRLSHYGLKLNLDKCVFGAPSVDFLGHRTDTNSIAPLPDKISSIRDFPTPTSMKQLRRFLGMLSFYRRFIPNWLPSSSN</sequence>
<comment type="caution">
    <text evidence="8">The sequence shown here is derived from an EMBL/GenBank/DDBJ whole genome shotgun (WGS) entry which is preliminary data.</text>
</comment>
<evidence type="ECO:0000259" key="7">
    <source>
        <dbReference type="PROSITE" id="PS50175"/>
    </source>
</evidence>
<dbReference type="PANTHER" id="PTHR37984">
    <property type="entry name" value="PROTEIN CBG26694"/>
    <property type="match status" value="1"/>
</dbReference>
<evidence type="ECO:0000256" key="1">
    <source>
        <dbReference type="ARBA" id="ARBA00022679"/>
    </source>
</evidence>
<dbReference type="OrthoDB" id="6262499at2759"/>
<dbReference type="Pfam" id="PF23055">
    <property type="entry name" value="DUF7041"/>
    <property type="match status" value="1"/>
</dbReference>
<feature type="region of interest" description="Disordered" evidence="6">
    <location>
        <begin position="143"/>
        <end position="163"/>
    </location>
</feature>
<reference evidence="8" key="1">
    <citation type="submission" date="2021-01" db="EMBL/GenBank/DDBJ databases">
        <authorList>
            <person name="Li R."/>
            <person name="Bekaert M."/>
        </authorList>
    </citation>
    <scope>NUCLEOTIDE SEQUENCE</scope>
    <source>
        <strain evidence="8">Farmed</strain>
    </source>
</reference>
<dbReference type="EMBL" id="CAHIKZ030003101">
    <property type="protein sequence ID" value="CAE1296175.1"/>
    <property type="molecule type" value="Genomic_DNA"/>
</dbReference>
<dbReference type="Gene3D" id="2.40.70.10">
    <property type="entry name" value="Acid Proteases"/>
    <property type="match status" value="1"/>
</dbReference>
<keyword evidence="1" id="KW-0808">Transferase</keyword>
<organism evidence="8 9">
    <name type="scientific">Acanthosepion pharaonis</name>
    <name type="common">Pharaoh cuttlefish</name>
    <name type="synonym">Sepia pharaonis</name>
    <dbReference type="NCBI Taxonomy" id="158019"/>
    <lineage>
        <taxon>Eukaryota</taxon>
        <taxon>Metazoa</taxon>
        <taxon>Spiralia</taxon>
        <taxon>Lophotrochozoa</taxon>
        <taxon>Mollusca</taxon>
        <taxon>Cephalopoda</taxon>
        <taxon>Coleoidea</taxon>
        <taxon>Decapodiformes</taxon>
        <taxon>Sepiida</taxon>
        <taxon>Sepiina</taxon>
        <taxon>Sepiidae</taxon>
        <taxon>Acanthosepion</taxon>
    </lineage>
</organism>
<evidence type="ECO:0000256" key="6">
    <source>
        <dbReference type="SAM" id="MobiDB-lite"/>
    </source>
</evidence>
<dbReference type="PANTHER" id="PTHR37984:SF5">
    <property type="entry name" value="PROTEIN NYNRIN-LIKE"/>
    <property type="match status" value="1"/>
</dbReference>
<dbReference type="SUPFAM" id="SSF50630">
    <property type="entry name" value="Acid proteases"/>
    <property type="match status" value="1"/>
</dbReference>
<dbReference type="PROSITE" id="PS50175">
    <property type="entry name" value="ASP_PROT_RETROV"/>
    <property type="match status" value="1"/>
</dbReference>
<dbReference type="InterPro" id="IPR001969">
    <property type="entry name" value="Aspartic_peptidase_AS"/>
</dbReference>
<dbReference type="SUPFAM" id="SSF56672">
    <property type="entry name" value="DNA/RNA polymerases"/>
    <property type="match status" value="1"/>
</dbReference>
<evidence type="ECO:0000256" key="4">
    <source>
        <dbReference type="ARBA" id="ARBA00022759"/>
    </source>
</evidence>
<keyword evidence="2" id="KW-0548">Nucleotidyltransferase</keyword>
<evidence type="ECO:0000256" key="3">
    <source>
        <dbReference type="ARBA" id="ARBA00022722"/>
    </source>
</evidence>
<dbReference type="InterPro" id="IPR043502">
    <property type="entry name" value="DNA/RNA_pol_sf"/>
</dbReference>
<protein>
    <recommendedName>
        <fullName evidence="7">Peptidase A2 domain-containing protein</fullName>
    </recommendedName>
</protein>
<dbReference type="GO" id="GO:0016779">
    <property type="term" value="F:nucleotidyltransferase activity"/>
    <property type="evidence" value="ECO:0007669"/>
    <property type="project" value="UniProtKB-KW"/>
</dbReference>
<dbReference type="GO" id="GO:0004519">
    <property type="term" value="F:endonuclease activity"/>
    <property type="evidence" value="ECO:0007669"/>
    <property type="project" value="UniProtKB-KW"/>
</dbReference>
<dbReference type="Gene3D" id="3.10.10.10">
    <property type="entry name" value="HIV Type 1 Reverse Transcriptase, subunit A, domain 1"/>
    <property type="match status" value="1"/>
</dbReference>
<dbReference type="Proteomes" id="UP000597762">
    <property type="component" value="Unassembled WGS sequence"/>
</dbReference>
<dbReference type="InterPro" id="IPR043128">
    <property type="entry name" value="Rev_trsase/Diguanyl_cyclase"/>
</dbReference>
<keyword evidence="9" id="KW-1185">Reference proteome</keyword>
<dbReference type="GO" id="GO:0004190">
    <property type="term" value="F:aspartic-type endopeptidase activity"/>
    <property type="evidence" value="ECO:0007669"/>
    <property type="project" value="InterPro"/>
</dbReference>
<dbReference type="Gene3D" id="3.30.70.270">
    <property type="match status" value="2"/>
</dbReference>
<feature type="domain" description="Peptidase A2" evidence="7">
    <location>
        <begin position="196"/>
        <end position="268"/>
    </location>
</feature>
<evidence type="ECO:0000256" key="5">
    <source>
        <dbReference type="ARBA" id="ARBA00022801"/>
    </source>
</evidence>
<gene>
    <name evidence="8" type="ORF">SPHA_51274</name>
</gene>
<dbReference type="InterPro" id="IPR021109">
    <property type="entry name" value="Peptidase_aspartic_dom_sf"/>
</dbReference>
<dbReference type="InterPro" id="IPR001995">
    <property type="entry name" value="Peptidase_A2_cat"/>
</dbReference>
<dbReference type="PROSITE" id="PS00141">
    <property type="entry name" value="ASP_PROTEASE"/>
    <property type="match status" value="1"/>
</dbReference>
<accession>A0A812DCQ9</accession>
<evidence type="ECO:0000313" key="8">
    <source>
        <dbReference type="EMBL" id="CAE1296175.1"/>
    </source>
</evidence>
<dbReference type="GO" id="GO:0006508">
    <property type="term" value="P:proteolysis"/>
    <property type="evidence" value="ECO:0007669"/>
    <property type="project" value="InterPro"/>
</dbReference>
<dbReference type="AlphaFoldDB" id="A0A812DCQ9"/>
<dbReference type="InterPro" id="IPR050951">
    <property type="entry name" value="Retrovirus_Pol_polyprotein"/>
</dbReference>